<gene>
    <name evidence="7" type="primary">LOC101496936</name>
</gene>
<accession>A0A1S2Z1P2</accession>
<evidence type="ECO:0000256" key="1">
    <source>
        <dbReference type="ARBA" id="ARBA00004123"/>
    </source>
</evidence>
<dbReference type="KEGG" id="cam:101496936"/>
<dbReference type="GeneID" id="101496936"/>
<dbReference type="GO" id="GO:0005634">
    <property type="term" value="C:nucleus"/>
    <property type="evidence" value="ECO:0007669"/>
    <property type="project" value="UniProtKB-SubCell"/>
</dbReference>
<keyword evidence="2 3" id="KW-0238">DNA-binding</keyword>
<feature type="DNA-binding region" description="Homeobox" evidence="2">
    <location>
        <begin position="18"/>
        <end position="77"/>
    </location>
</feature>
<proteinExistence type="predicted"/>
<feature type="region of interest" description="Disordered" evidence="4">
    <location>
        <begin position="86"/>
        <end position="118"/>
    </location>
</feature>
<reference evidence="7" key="1">
    <citation type="submission" date="2025-08" db="UniProtKB">
        <authorList>
            <consortium name="RefSeq"/>
        </authorList>
    </citation>
    <scope>IDENTIFICATION</scope>
    <source>
        <tissue evidence="7">Etiolated seedlings</tissue>
    </source>
</reference>
<evidence type="ECO:0000256" key="2">
    <source>
        <dbReference type="PROSITE-ProRule" id="PRU00108"/>
    </source>
</evidence>
<dbReference type="Gene3D" id="1.10.10.60">
    <property type="entry name" value="Homeodomain-like"/>
    <property type="match status" value="1"/>
</dbReference>
<feature type="region of interest" description="Disordered" evidence="4">
    <location>
        <begin position="410"/>
        <end position="468"/>
    </location>
</feature>
<feature type="compositionally biased region" description="Basic and acidic residues" evidence="4">
    <location>
        <begin position="427"/>
        <end position="445"/>
    </location>
</feature>
<evidence type="ECO:0000313" key="7">
    <source>
        <dbReference type="RefSeq" id="XP_004513413.1"/>
    </source>
</evidence>
<dbReference type="PaxDb" id="3827-XP_004513413.1"/>
<feature type="domain" description="Homeobox" evidence="5">
    <location>
        <begin position="16"/>
        <end position="76"/>
    </location>
</feature>
<dbReference type="SMART" id="SM00389">
    <property type="entry name" value="HOX"/>
    <property type="match status" value="1"/>
</dbReference>
<dbReference type="InterPro" id="IPR001356">
    <property type="entry name" value="HD"/>
</dbReference>
<dbReference type="GO" id="GO:0003677">
    <property type="term" value="F:DNA binding"/>
    <property type="evidence" value="ECO:0007669"/>
    <property type="project" value="UniProtKB-UniRule"/>
</dbReference>
<dbReference type="OrthoDB" id="6159439at2759"/>
<evidence type="ECO:0000256" key="3">
    <source>
        <dbReference type="RuleBase" id="RU000682"/>
    </source>
</evidence>
<feature type="compositionally biased region" description="Polar residues" evidence="4">
    <location>
        <begin position="415"/>
        <end position="426"/>
    </location>
</feature>
<dbReference type="AlphaFoldDB" id="A0A1S2Z1P2"/>
<dbReference type="PROSITE" id="PS50071">
    <property type="entry name" value="HOMEOBOX_2"/>
    <property type="match status" value="1"/>
</dbReference>
<comment type="subcellular location">
    <subcellularLocation>
        <location evidence="1 2 3">Nucleus</location>
    </subcellularLocation>
</comment>
<dbReference type="SUPFAM" id="SSF46689">
    <property type="entry name" value="Homeodomain-like"/>
    <property type="match status" value="1"/>
</dbReference>
<evidence type="ECO:0000259" key="5">
    <source>
        <dbReference type="PROSITE" id="PS50071"/>
    </source>
</evidence>
<dbReference type="STRING" id="3827.A0A1S2Z1P2"/>
<evidence type="ECO:0000313" key="6">
    <source>
        <dbReference type="Proteomes" id="UP000087171"/>
    </source>
</evidence>
<protein>
    <submittedName>
        <fullName evidence="7">Homeobox-DDT domain protein RLT1-like</fullName>
    </submittedName>
</protein>
<dbReference type="Proteomes" id="UP000087171">
    <property type="component" value="Unplaced"/>
</dbReference>
<keyword evidence="2 3" id="KW-0371">Homeobox</keyword>
<feature type="region of interest" description="Disordered" evidence="4">
    <location>
        <begin position="276"/>
        <end position="320"/>
    </location>
</feature>
<dbReference type="Pfam" id="PF00046">
    <property type="entry name" value="Homeodomain"/>
    <property type="match status" value="1"/>
</dbReference>
<keyword evidence="2 3" id="KW-0539">Nucleus</keyword>
<sequence>MDEPNEMQLEDNKTSMEKNIKRKLKTPAQLMALENFYNDHKYPTEEMKFELANELVLTEKQISGWFCHRRLKDKRLMRDEVCANNGRQDRSSGVVQDRGSGLGQDSCGSTKHGGDYRYLDPKEVESNGVYNHELSVANMNYAHTNLYTENDSETDNTSSENSSSLQERLFLQGHDPYDTEPSRYITQNGALPPLNPKGYKPSGYLKLKGEIEHAAVTAVKNQLGRNYLEDGPLLTVDFDTIPPEAFECQTANSIKESYHVANPSLAKRQSNLNSRYDPYFNKSSSQDLQMEGGDFGPSHGSDFQDKQDKKSRQRIKQRTTFQGRAVRTNPLPGKSFPPDLYIDSTVEAPAYNSTRNHRIGAKHGVERMKSDSASNPNDLYEENNNPAIEQEGPLLHDYNNSNVKNVRTSEYVKSKPSNSIRNSRISMDTEERGLSERMAKEEKRNGIRKVKKPSHESDGGRIPSKETMVAKRAKVDLLRQYDIKQEPVAEIEPRKTQRSAVEMPSSFSEDETAETSSSLD</sequence>
<feature type="region of interest" description="Disordered" evidence="4">
    <location>
        <begin position="485"/>
        <end position="520"/>
    </location>
</feature>
<evidence type="ECO:0000256" key="4">
    <source>
        <dbReference type="SAM" id="MobiDB-lite"/>
    </source>
</evidence>
<dbReference type="RefSeq" id="XP_004513413.1">
    <property type="nucleotide sequence ID" value="XM_004513356.3"/>
</dbReference>
<name>A0A1S2Z1P2_CICAR</name>
<feature type="compositionally biased region" description="Basic and acidic residues" evidence="4">
    <location>
        <begin position="485"/>
        <end position="495"/>
    </location>
</feature>
<dbReference type="PANTHER" id="PTHR47713:SF2">
    <property type="entry name" value="HOMEODOMAIN-LIKE SUPERFAMILY PROTEIN"/>
    <property type="match status" value="1"/>
</dbReference>
<keyword evidence="6" id="KW-1185">Reference proteome</keyword>
<dbReference type="PANTHER" id="PTHR47713">
    <property type="entry name" value="HOMEODOMAIN-LIKE SUPERFAMILY PROTEIN"/>
    <property type="match status" value="1"/>
</dbReference>
<dbReference type="CDD" id="cd00086">
    <property type="entry name" value="homeodomain"/>
    <property type="match status" value="1"/>
</dbReference>
<dbReference type="eggNOG" id="KOG0488">
    <property type="taxonomic scope" value="Eukaryota"/>
</dbReference>
<dbReference type="InterPro" id="IPR009057">
    <property type="entry name" value="Homeodomain-like_sf"/>
</dbReference>
<organism evidence="6 7">
    <name type="scientific">Cicer arietinum</name>
    <name type="common">Chickpea</name>
    <name type="synonym">Garbanzo</name>
    <dbReference type="NCBI Taxonomy" id="3827"/>
    <lineage>
        <taxon>Eukaryota</taxon>
        <taxon>Viridiplantae</taxon>
        <taxon>Streptophyta</taxon>
        <taxon>Embryophyta</taxon>
        <taxon>Tracheophyta</taxon>
        <taxon>Spermatophyta</taxon>
        <taxon>Magnoliopsida</taxon>
        <taxon>eudicotyledons</taxon>
        <taxon>Gunneridae</taxon>
        <taxon>Pentapetalae</taxon>
        <taxon>rosids</taxon>
        <taxon>fabids</taxon>
        <taxon>Fabales</taxon>
        <taxon>Fabaceae</taxon>
        <taxon>Papilionoideae</taxon>
        <taxon>50 kb inversion clade</taxon>
        <taxon>NPAAA clade</taxon>
        <taxon>Hologalegina</taxon>
        <taxon>IRL clade</taxon>
        <taxon>Cicereae</taxon>
        <taxon>Cicer</taxon>
    </lineage>
</organism>